<accession>A0A1H7B246</accession>
<dbReference type="Pfam" id="PF00160">
    <property type="entry name" value="Pro_isomerase"/>
    <property type="match status" value="2"/>
</dbReference>
<dbReference type="SUPFAM" id="SSF50891">
    <property type="entry name" value="Cyclophilin-like"/>
    <property type="match status" value="2"/>
</dbReference>
<gene>
    <name evidence="6" type="ORF">SAMN05192553_10890</name>
</gene>
<sequence>MSKLSTSTGIFLIGVLLLGSSCASEKDHLVTLSTEHGTMYAILYEETPAHKENFIRLAESGRYDSTEFHRIIPDFMIQGGDVFSKEDLPQEEWYTLPAEFHPDLIHERGSLAAARQGDQMNPERRSSGCQFYVVEGRVYEEAPLTTDMNKLQQVFFQYMQLESNVGLKETYRRLYAKQEIDSLNALMLSKKVVLEQFFNVNLGLSRRENQIQAYTTVGGTPHLDDTYTVFGRVIHGLEVIEKISRLETDQNNKPITPVYIHVDVELVAKKKITEEYGYTYPEE</sequence>
<name>A0A1H7B246_9BACT</name>
<dbReference type="InterPro" id="IPR020892">
    <property type="entry name" value="Cyclophilin-type_PPIase_CS"/>
</dbReference>
<evidence type="ECO:0000313" key="7">
    <source>
        <dbReference type="Proteomes" id="UP000199403"/>
    </source>
</evidence>
<dbReference type="STRING" id="1416801.SAMN05192553_10890"/>
<dbReference type="RefSeq" id="WP_092177832.1">
    <property type="nucleotide sequence ID" value="NZ_FNZH01000008.1"/>
</dbReference>
<evidence type="ECO:0000256" key="4">
    <source>
        <dbReference type="RuleBase" id="RU363019"/>
    </source>
</evidence>
<comment type="similarity">
    <text evidence="1 4">Belongs to the cyclophilin-type PPIase family.</text>
</comment>
<proteinExistence type="inferred from homology"/>
<dbReference type="EC" id="5.2.1.8" evidence="4"/>
<dbReference type="InterPro" id="IPR002130">
    <property type="entry name" value="Cyclophilin-type_PPIase_dom"/>
</dbReference>
<dbReference type="InterPro" id="IPR029000">
    <property type="entry name" value="Cyclophilin-like_dom_sf"/>
</dbReference>
<organism evidence="6 7">
    <name type="scientific">Cyclobacterium xiamenense</name>
    <dbReference type="NCBI Taxonomy" id="1297121"/>
    <lineage>
        <taxon>Bacteria</taxon>
        <taxon>Pseudomonadati</taxon>
        <taxon>Bacteroidota</taxon>
        <taxon>Cytophagia</taxon>
        <taxon>Cytophagales</taxon>
        <taxon>Cyclobacteriaceae</taxon>
        <taxon>Cyclobacterium</taxon>
    </lineage>
</organism>
<keyword evidence="7" id="KW-1185">Reference proteome</keyword>
<dbReference type="PRINTS" id="PR00153">
    <property type="entry name" value="CSAPPISMRASE"/>
</dbReference>
<dbReference type="Proteomes" id="UP000199403">
    <property type="component" value="Unassembled WGS sequence"/>
</dbReference>
<dbReference type="PANTHER" id="PTHR45625">
    <property type="entry name" value="PEPTIDYL-PROLYL CIS-TRANS ISOMERASE-RELATED"/>
    <property type="match status" value="1"/>
</dbReference>
<feature type="domain" description="PPIase cyclophilin-type" evidence="5">
    <location>
        <begin position="29"/>
        <end position="260"/>
    </location>
</feature>
<dbReference type="InterPro" id="IPR044666">
    <property type="entry name" value="Cyclophilin_A-like"/>
</dbReference>
<dbReference type="AlphaFoldDB" id="A0A1H7B246"/>
<evidence type="ECO:0000256" key="2">
    <source>
        <dbReference type="ARBA" id="ARBA00023110"/>
    </source>
</evidence>
<comment type="catalytic activity">
    <reaction evidence="4">
        <text>[protein]-peptidylproline (omega=180) = [protein]-peptidylproline (omega=0)</text>
        <dbReference type="Rhea" id="RHEA:16237"/>
        <dbReference type="Rhea" id="RHEA-COMP:10747"/>
        <dbReference type="Rhea" id="RHEA-COMP:10748"/>
        <dbReference type="ChEBI" id="CHEBI:83833"/>
        <dbReference type="ChEBI" id="CHEBI:83834"/>
        <dbReference type="EC" id="5.2.1.8"/>
    </reaction>
</comment>
<reference evidence="7" key="1">
    <citation type="submission" date="2016-10" db="EMBL/GenBank/DDBJ databases">
        <authorList>
            <person name="Varghese N."/>
            <person name="Submissions S."/>
        </authorList>
    </citation>
    <scope>NUCLEOTIDE SEQUENCE [LARGE SCALE GENOMIC DNA]</scope>
    <source>
        <strain evidence="7">IBRC-M 10761</strain>
    </source>
</reference>
<evidence type="ECO:0000256" key="1">
    <source>
        <dbReference type="ARBA" id="ARBA00007365"/>
    </source>
</evidence>
<keyword evidence="3 4" id="KW-0413">Isomerase</keyword>
<dbReference type="PANTHER" id="PTHR45625:SF4">
    <property type="entry name" value="PEPTIDYLPROLYL ISOMERASE DOMAIN AND WD REPEAT-CONTAINING PROTEIN 1"/>
    <property type="match status" value="1"/>
</dbReference>
<comment type="function">
    <text evidence="4">PPIases accelerate the folding of proteins. It catalyzes the cis-trans isomerization of proline imidic peptide bonds in oligopeptides.</text>
</comment>
<dbReference type="CDD" id="cd00317">
    <property type="entry name" value="cyclophilin"/>
    <property type="match status" value="1"/>
</dbReference>
<keyword evidence="2 4" id="KW-0697">Rotamase</keyword>
<evidence type="ECO:0000313" key="6">
    <source>
        <dbReference type="EMBL" id="SEJ68482.1"/>
    </source>
</evidence>
<dbReference type="GO" id="GO:0006457">
    <property type="term" value="P:protein folding"/>
    <property type="evidence" value="ECO:0007669"/>
    <property type="project" value="InterPro"/>
</dbReference>
<dbReference type="PROSITE" id="PS51257">
    <property type="entry name" value="PROKAR_LIPOPROTEIN"/>
    <property type="match status" value="1"/>
</dbReference>
<dbReference type="Gene3D" id="2.40.100.10">
    <property type="entry name" value="Cyclophilin-like"/>
    <property type="match status" value="2"/>
</dbReference>
<evidence type="ECO:0000256" key="3">
    <source>
        <dbReference type="ARBA" id="ARBA00023235"/>
    </source>
</evidence>
<dbReference type="GO" id="GO:0003755">
    <property type="term" value="F:peptidyl-prolyl cis-trans isomerase activity"/>
    <property type="evidence" value="ECO:0007669"/>
    <property type="project" value="UniProtKB-UniRule"/>
</dbReference>
<dbReference type="PROSITE" id="PS00170">
    <property type="entry name" value="CSA_PPIASE_1"/>
    <property type="match status" value="1"/>
</dbReference>
<protein>
    <recommendedName>
        <fullName evidence="4">Peptidyl-prolyl cis-trans isomerase</fullName>
        <shortName evidence="4">PPIase</shortName>
        <ecNumber evidence="4">5.2.1.8</ecNumber>
    </recommendedName>
</protein>
<dbReference type="EMBL" id="FNZH01000008">
    <property type="protein sequence ID" value="SEJ68482.1"/>
    <property type="molecule type" value="Genomic_DNA"/>
</dbReference>
<dbReference type="OrthoDB" id="9807797at2"/>
<evidence type="ECO:0000259" key="5">
    <source>
        <dbReference type="PROSITE" id="PS50072"/>
    </source>
</evidence>
<dbReference type="PROSITE" id="PS50072">
    <property type="entry name" value="CSA_PPIASE_2"/>
    <property type="match status" value="1"/>
</dbReference>